<dbReference type="KEGG" id="cam:101489440"/>
<dbReference type="PROSITE" id="PS50191">
    <property type="entry name" value="CRAL_TRIO"/>
    <property type="match status" value="1"/>
</dbReference>
<dbReference type="SMART" id="SM00516">
    <property type="entry name" value="SEC14"/>
    <property type="match status" value="1"/>
</dbReference>
<dbReference type="RefSeq" id="XP_004503847.1">
    <property type="nucleotide sequence ID" value="XM_004503790.3"/>
</dbReference>
<feature type="domain" description="CRAL-TRIO" evidence="1">
    <location>
        <begin position="108"/>
        <end position="270"/>
    </location>
</feature>
<dbReference type="InterPro" id="IPR011074">
    <property type="entry name" value="CRAL/TRIO_N_dom"/>
</dbReference>
<dbReference type="SMART" id="SM01100">
    <property type="entry name" value="CRAL_TRIO_N"/>
    <property type="match status" value="1"/>
</dbReference>
<dbReference type="InterPro" id="IPR036273">
    <property type="entry name" value="CRAL/TRIO_N_dom_sf"/>
</dbReference>
<reference evidence="3" key="2">
    <citation type="submission" date="2025-08" db="UniProtKB">
        <authorList>
            <consortium name="RefSeq"/>
        </authorList>
    </citation>
    <scope>IDENTIFICATION</scope>
    <source>
        <tissue evidence="3">Etiolated seedlings</tissue>
    </source>
</reference>
<dbReference type="PANTHER" id="PTHR46277">
    <property type="entry name" value="OS03G0850700 PROTEIN"/>
    <property type="match status" value="1"/>
</dbReference>
<evidence type="ECO:0000313" key="2">
    <source>
        <dbReference type="Proteomes" id="UP000087171"/>
    </source>
</evidence>
<dbReference type="PANTHER" id="PTHR46277:SF19">
    <property type="entry name" value="RANDOM SLUG PROTEIN 5-LIKE"/>
    <property type="match status" value="1"/>
</dbReference>
<keyword evidence="2" id="KW-1185">Reference proteome</keyword>
<dbReference type="eggNOG" id="KOG1470">
    <property type="taxonomic scope" value="Eukaryota"/>
</dbReference>
<evidence type="ECO:0000259" key="1">
    <source>
        <dbReference type="PROSITE" id="PS50191"/>
    </source>
</evidence>
<reference evidence="2" key="1">
    <citation type="journal article" date="2013" name="Nat. Biotechnol.">
        <title>Draft genome sequence of chickpea (Cicer arietinum) provides a resource for trait improvement.</title>
        <authorList>
            <person name="Varshney R.K."/>
            <person name="Song C."/>
            <person name="Saxena R.K."/>
            <person name="Azam S."/>
            <person name="Yu S."/>
            <person name="Sharpe A.G."/>
            <person name="Cannon S."/>
            <person name="Baek J."/>
            <person name="Rosen B.D."/>
            <person name="Tar'an B."/>
            <person name="Millan T."/>
            <person name="Zhang X."/>
            <person name="Ramsay L.D."/>
            <person name="Iwata A."/>
            <person name="Wang Y."/>
            <person name="Nelson W."/>
            <person name="Farmer A.D."/>
            <person name="Gaur P.M."/>
            <person name="Soderlund C."/>
            <person name="Penmetsa R.V."/>
            <person name="Xu C."/>
            <person name="Bharti A.K."/>
            <person name="He W."/>
            <person name="Winter P."/>
            <person name="Zhao S."/>
            <person name="Hane J.K."/>
            <person name="Carrasquilla-Garcia N."/>
            <person name="Condie J.A."/>
            <person name="Upadhyaya H.D."/>
            <person name="Luo M.C."/>
            <person name="Thudi M."/>
            <person name="Gowda C.L."/>
            <person name="Singh N.P."/>
            <person name="Lichtenzveig J."/>
            <person name="Gali K.K."/>
            <person name="Rubio J."/>
            <person name="Nadarajan N."/>
            <person name="Dolezel J."/>
            <person name="Bansal K.C."/>
            <person name="Xu X."/>
            <person name="Edwards D."/>
            <person name="Zhang G."/>
            <person name="Kahl G."/>
            <person name="Gil J."/>
            <person name="Singh K.B."/>
            <person name="Datta S.K."/>
            <person name="Jackson S.A."/>
            <person name="Wang J."/>
            <person name="Cook D.R."/>
        </authorList>
    </citation>
    <scope>NUCLEOTIDE SEQUENCE [LARGE SCALE GENOMIC DNA]</scope>
    <source>
        <strain evidence="2">cv. CDC Frontier</strain>
    </source>
</reference>
<dbReference type="AlphaFoldDB" id="A0A1S2YF03"/>
<dbReference type="GeneID" id="101489440"/>
<dbReference type="Pfam" id="PF00650">
    <property type="entry name" value="CRAL_TRIO"/>
    <property type="match status" value="1"/>
</dbReference>
<dbReference type="InterPro" id="IPR036865">
    <property type="entry name" value="CRAL-TRIO_dom_sf"/>
</dbReference>
<organism evidence="2 3">
    <name type="scientific">Cicer arietinum</name>
    <name type="common">Chickpea</name>
    <name type="synonym">Garbanzo</name>
    <dbReference type="NCBI Taxonomy" id="3827"/>
    <lineage>
        <taxon>Eukaryota</taxon>
        <taxon>Viridiplantae</taxon>
        <taxon>Streptophyta</taxon>
        <taxon>Embryophyta</taxon>
        <taxon>Tracheophyta</taxon>
        <taxon>Spermatophyta</taxon>
        <taxon>Magnoliopsida</taxon>
        <taxon>eudicotyledons</taxon>
        <taxon>Gunneridae</taxon>
        <taxon>Pentapetalae</taxon>
        <taxon>rosids</taxon>
        <taxon>fabids</taxon>
        <taxon>Fabales</taxon>
        <taxon>Fabaceae</taxon>
        <taxon>Papilionoideae</taxon>
        <taxon>50 kb inversion clade</taxon>
        <taxon>NPAAA clade</taxon>
        <taxon>Hologalegina</taxon>
        <taxon>IRL clade</taxon>
        <taxon>Cicereae</taxon>
        <taxon>Cicer</taxon>
    </lineage>
</organism>
<dbReference type="SUPFAM" id="SSF52087">
    <property type="entry name" value="CRAL/TRIO domain"/>
    <property type="match status" value="1"/>
</dbReference>
<dbReference type="InterPro" id="IPR001251">
    <property type="entry name" value="CRAL-TRIO_dom"/>
</dbReference>
<dbReference type="Proteomes" id="UP000087171">
    <property type="component" value="Chromosome Ca6"/>
</dbReference>
<dbReference type="Pfam" id="PF03765">
    <property type="entry name" value="CRAL_TRIO_N"/>
    <property type="match status" value="1"/>
</dbReference>
<dbReference type="CDD" id="cd00170">
    <property type="entry name" value="SEC14"/>
    <property type="match status" value="1"/>
</dbReference>
<protein>
    <submittedName>
        <fullName evidence="3">Phosphatidylinositol transfer protein 3-like</fullName>
    </submittedName>
</protein>
<name>A0A1S2YF03_CICAR</name>
<accession>A0A1S2YF03</accession>
<evidence type="ECO:0000313" key="3">
    <source>
        <dbReference type="RefSeq" id="XP_004503847.1"/>
    </source>
</evidence>
<dbReference type="SUPFAM" id="SSF46938">
    <property type="entry name" value="CRAL/TRIO N-terminal domain"/>
    <property type="match status" value="1"/>
</dbReference>
<gene>
    <name evidence="3" type="primary">LOC101489440</name>
</gene>
<sequence>MEEVKVNGCDGGSSLEDSNKDLAYVTKGLEAKAQVIVNDVIINETELTKIRLLRAFVETQDPSSKEEDDLTITRFLRARDLDVEKASTMFLKYLKWRRSFVPNGSISISEIPNDLADDKVFVQGCNKIGQPIFIVFGAKHFQKKDGLHEFKRFVVYLLDKLCASMPPGQEKFVGIIELKGWSYSNSDVRGYISALSILQDYYPERLGKLLILHAPYIFMRVWKIVYPFIDNKTRKKIVFVESNKLKSTLQEEIDESQLPEIYGGQLQLIPIQDS</sequence>
<dbReference type="Gene3D" id="3.40.525.10">
    <property type="entry name" value="CRAL-TRIO lipid binding domain"/>
    <property type="match status" value="1"/>
</dbReference>
<proteinExistence type="predicted"/>
<dbReference type="PaxDb" id="3827-XP_004503847.1"/>